<accession>A0A9P9DTL0</accession>
<organism evidence="2 3">
    <name type="scientific">Dactylonectria estremocensis</name>
    <dbReference type="NCBI Taxonomy" id="1079267"/>
    <lineage>
        <taxon>Eukaryota</taxon>
        <taxon>Fungi</taxon>
        <taxon>Dikarya</taxon>
        <taxon>Ascomycota</taxon>
        <taxon>Pezizomycotina</taxon>
        <taxon>Sordariomycetes</taxon>
        <taxon>Hypocreomycetidae</taxon>
        <taxon>Hypocreales</taxon>
        <taxon>Nectriaceae</taxon>
        <taxon>Dactylonectria</taxon>
    </lineage>
</organism>
<evidence type="ECO:0000313" key="3">
    <source>
        <dbReference type="Proteomes" id="UP000717696"/>
    </source>
</evidence>
<sequence length="146" mass="16375">MSTLGSILKASTQYTLLVFSAGFLCGMIRVPFIQPMLGDRQAQLLEMPIMFLAMWRSARFIVDSLHNGEQEQETVKPSMLNFVAVGLLGLIQMVTTEMGLYLWMHWHEGKTFADWVRDRDAVAGSVFFAMLGIYAALPALVAQEQI</sequence>
<dbReference type="OrthoDB" id="4588380at2759"/>
<protein>
    <submittedName>
        <fullName evidence="2">Uncharacterized protein</fullName>
    </submittedName>
</protein>
<name>A0A9P9DTL0_9HYPO</name>
<feature type="transmembrane region" description="Helical" evidence="1">
    <location>
        <begin position="122"/>
        <end position="141"/>
    </location>
</feature>
<keyword evidence="1" id="KW-0812">Transmembrane</keyword>
<dbReference type="EMBL" id="JAGMUU010000024">
    <property type="protein sequence ID" value="KAH7125046.1"/>
    <property type="molecule type" value="Genomic_DNA"/>
</dbReference>
<evidence type="ECO:0000313" key="2">
    <source>
        <dbReference type="EMBL" id="KAH7125046.1"/>
    </source>
</evidence>
<keyword evidence="1" id="KW-0472">Membrane</keyword>
<gene>
    <name evidence="2" type="ORF">B0J13DRAFT_151325</name>
</gene>
<keyword evidence="1" id="KW-1133">Transmembrane helix</keyword>
<evidence type="ECO:0000256" key="1">
    <source>
        <dbReference type="SAM" id="Phobius"/>
    </source>
</evidence>
<comment type="caution">
    <text evidence="2">The sequence shown here is derived from an EMBL/GenBank/DDBJ whole genome shotgun (WGS) entry which is preliminary data.</text>
</comment>
<dbReference type="AlphaFoldDB" id="A0A9P9DTL0"/>
<feature type="transmembrane region" description="Helical" evidence="1">
    <location>
        <begin position="82"/>
        <end position="102"/>
    </location>
</feature>
<feature type="transmembrane region" description="Helical" evidence="1">
    <location>
        <begin position="12"/>
        <end position="32"/>
    </location>
</feature>
<dbReference type="Proteomes" id="UP000717696">
    <property type="component" value="Unassembled WGS sequence"/>
</dbReference>
<proteinExistence type="predicted"/>
<keyword evidence="3" id="KW-1185">Reference proteome</keyword>
<reference evidence="2" key="1">
    <citation type="journal article" date="2021" name="Nat. Commun.">
        <title>Genetic determinants of endophytism in the Arabidopsis root mycobiome.</title>
        <authorList>
            <person name="Mesny F."/>
            <person name="Miyauchi S."/>
            <person name="Thiergart T."/>
            <person name="Pickel B."/>
            <person name="Atanasova L."/>
            <person name="Karlsson M."/>
            <person name="Huettel B."/>
            <person name="Barry K.W."/>
            <person name="Haridas S."/>
            <person name="Chen C."/>
            <person name="Bauer D."/>
            <person name="Andreopoulos W."/>
            <person name="Pangilinan J."/>
            <person name="LaButti K."/>
            <person name="Riley R."/>
            <person name="Lipzen A."/>
            <person name="Clum A."/>
            <person name="Drula E."/>
            <person name="Henrissat B."/>
            <person name="Kohler A."/>
            <person name="Grigoriev I.V."/>
            <person name="Martin F.M."/>
            <person name="Hacquard S."/>
        </authorList>
    </citation>
    <scope>NUCLEOTIDE SEQUENCE</scope>
    <source>
        <strain evidence="2">MPI-CAGE-AT-0021</strain>
    </source>
</reference>